<keyword evidence="16" id="KW-0675">Receptor</keyword>
<evidence type="ECO:0000256" key="1">
    <source>
        <dbReference type="ARBA" id="ARBA00004571"/>
    </source>
</evidence>
<keyword evidence="9 11" id="KW-0472">Membrane</keyword>
<evidence type="ECO:0000256" key="8">
    <source>
        <dbReference type="ARBA" id="ARBA00023077"/>
    </source>
</evidence>
<evidence type="ECO:0000313" key="17">
    <source>
        <dbReference type="Proteomes" id="UP000711391"/>
    </source>
</evidence>
<dbReference type="Pfam" id="PF00593">
    <property type="entry name" value="TonB_dep_Rec_b-barrel"/>
    <property type="match status" value="1"/>
</dbReference>
<evidence type="ECO:0000313" key="16">
    <source>
        <dbReference type="EMBL" id="MBL6818351.1"/>
    </source>
</evidence>
<name>A0A937LLC7_9GAMM</name>
<keyword evidence="5 11" id="KW-0812">Transmembrane</keyword>
<evidence type="ECO:0000256" key="9">
    <source>
        <dbReference type="ARBA" id="ARBA00023136"/>
    </source>
</evidence>
<evidence type="ECO:0000256" key="11">
    <source>
        <dbReference type="PROSITE-ProRule" id="PRU01360"/>
    </source>
</evidence>
<evidence type="ECO:0000256" key="3">
    <source>
        <dbReference type="ARBA" id="ARBA00022452"/>
    </source>
</evidence>
<comment type="similarity">
    <text evidence="11 12">Belongs to the TonB-dependent receptor family.</text>
</comment>
<dbReference type="EMBL" id="JADHQD010000013">
    <property type="protein sequence ID" value="MBL6818351.1"/>
    <property type="molecule type" value="Genomic_DNA"/>
</dbReference>
<feature type="domain" description="TonB-dependent receptor-like beta-barrel" evidence="14">
    <location>
        <begin position="401"/>
        <end position="882"/>
    </location>
</feature>
<feature type="chain" id="PRO_5036898820" evidence="13">
    <location>
        <begin position="26"/>
        <end position="920"/>
    </location>
</feature>
<keyword evidence="3 11" id="KW-1134">Transmembrane beta strand</keyword>
<dbReference type="GO" id="GO:0006826">
    <property type="term" value="P:iron ion transport"/>
    <property type="evidence" value="ECO:0007669"/>
    <property type="project" value="UniProtKB-KW"/>
</dbReference>
<keyword evidence="7" id="KW-0406">Ion transport</keyword>
<dbReference type="Gene3D" id="2.170.130.10">
    <property type="entry name" value="TonB-dependent receptor, plug domain"/>
    <property type="match status" value="1"/>
</dbReference>
<evidence type="ECO:0000256" key="13">
    <source>
        <dbReference type="SAM" id="SignalP"/>
    </source>
</evidence>
<dbReference type="InterPro" id="IPR037066">
    <property type="entry name" value="Plug_dom_sf"/>
</dbReference>
<feature type="domain" description="TonB-dependent receptor plug" evidence="15">
    <location>
        <begin position="43"/>
        <end position="149"/>
    </location>
</feature>
<dbReference type="AlphaFoldDB" id="A0A937LLC7"/>
<dbReference type="InterPro" id="IPR000531">
    <property type="entry name" value="Beta-barrel_TonB"/>
</dbReference>
<evidence type="ECO:0000259" key="14">
    <source>
        <dbReference type="Pfam" id="PF00593"/>
    </source>
</evidence>
<keyword evidence="8 12" id="KW-0798">TonB box</keyword>
<protein>
    <submittedName>
        <fullName evidence="16">TonB-dependent receptor</fullName>
    </submittedName>
</protein>
<dbReference type="PROSITE" id="PS52016">
    <property type="entry name" value="TONB_DEPENDENT_REC_3"/>
    <property type="match status" value="1"/>
</dbReference>
<keyword evidence="10 11" id="KW-0998">Cell outer membrane</keyword>
<dbReference type="InterPro" id="IPR039426">
    <property type="entry name" value="TonB-dep_rcpt-like"/>
</dbReference>
<keyword evidence="2 11" id="KW-0813">Transport</keyword>
<accession>A0A937LLC7</accession>
<keyword evidence="6" id="KW-0408">Iron</keyword>
<evidence type="ECO:0000259" key="15">
    <source>
        <dbReference type="Pfam" id="PF07715"/>
    </source>
</evidence>
<evidence type="ECO:0000256" key="7">
    <source>
        <dbReference type="ARBA" id="ARBA00023065"/>
    </source>
</evidence>
<dbReference type="PANTHER" id="PTHR32552">
    <property type="entry name" value="FERRICHROME IRON RECEPTOR-RELATED"/>
    <property type="match status" value="1"/>
</dbReference>
<dbReference type="Proteomes" id="UP000711391">
    <property type="component" value="Unassembled WGS sequence"/>
</dbReference>
<feature type="signal peptide" evidence="13">
    <location>
        <begin position="1"/>
        <end position="25"/>
    </location>
</feature>
<evidence type="ECO:0000256" key="2">
    <source>
        <dbReference type="ARBA" id="ARBA00022448"/>
    </source>
</evidence>
<dbReference type="Pfam" id="PF07715">
    <property type="entry name" value="Plug"/>
    <property type="match status" value="1"/>
</dbReference>
<evidence type="ECO:0000256" key="6">
    <source>
        <dbReference type="ARBA" id="ARBA00023004"/>
    </source>
</evidence>
<comment type="subcellular location">
    <subcellularLocation>
        <location evidence="1 11">Cell outer membrane</location>
        <topology evidence="1 11">Multi-pass membrane protein</topology>
    </subcellularLocation>
</comment>
<proteinExistence type="inferred from homology"/>
<keyword evidence="13" id="KW-0732">Signal</keyword>
<sequence>MSKLNVLVRNTMLSCAVIFSFAATAQEIEEVVVTATKKEESIQNLALSIEALSAESLDVNQVYDVSDLTEIIPGLETAKGIGSGSGWVMRGMLSYGIGAGVIASVVTSVNGHSVNDSVVADTGFFDLERIEVLKGPQGTLFGRNAVNGVVNLVTARPTSEFEGSYDVKIGNFGAIRTNAVVNLPISDNLRTRLALVSNKRDGMVTNTVTGNDYDDRNDLAFRLSVDYDLSERTRVKFTYSEQESDDNRPQEEVSFCVQDPFYGCSPYALGGMNIAADNRGHFAGALGFLAHLDTDEVSNAFSGQTPSDDFTQVALNREPSHFQNTSVANLQIDHDLTDDLLLTAQVSYETRDYHQMNDQDLSYATAPFTGTAASLGVAPIEGFLCFGGPRQFCETVDSERVYDFSDVNYHGTQMEVNLISDFDGPFNYTVGLYQIENRNDNEYRAQSAGTQFLTSFSYHPYSAVVQNLTGIDWSSKGGIPFYQSMLRWLGLAPNALSCGAGGDCNLALLGAFNTVTAQNNAMPDVVIPWDLGGILNDQNTLVKSTALYGEMYFDLSDDTKLTIGARYQDDETKSWTYNDNTGNAWLAAGGFMVDNRDTLPFVDVDTVTNDEFSYKFALQHNLADDVMVYGSFSTGVKAGGINAGDNPTVYDPEKNSTLDFGLKSILMDGAMLLNMNVFNTESKGFLVGQVVNTGTRNSNVDAEFTGFEGNMLLFLSETTKLEANWLFLDNEVTSDTMLVDYLNPAGEPIFYQGAAPTSGGLLQVGATASGDIWYKSAGYNCNRPFSFAAICAPSEEGVPQSVKGNNLPGSADESYGLSITQDIASNSGMTSVRLSYRYRGDADLNIFNTERMKIDGYSTMDLLVRYTPNTDDWYLGLYAKNLRDQQHLNYIRESSNVGGGSVLGSFTDPRIYGIEFGAKF</sequence>
<evidence type="ECO:0000256" key="5">
    <source>
        <dbReference type="ARBA" id="ARBA00022692"/>
    </source>
</evidence>
<organism evidence="16 17">
    <name type="scientific">SAR86 cluster bacterium</name>
    <dbReference type="NCBI Taxonomy" id="2030880"/>
    <lineage>
        <taxon>Bacteria</taxon>
        <taxon>Pseudomonadati</taxon>
        <taxon>Pseudomonadota</taxon>
        <taxon>Gammaproteobacteria</taxon>
        <taxon>SAR86 cluster</taxon>
    </lineage>
</organism>
<gene>
    <name evidence="16" type="ORF">ISQ64_02975</name>
</gene>
<evidence type="ECO:0000256" key="12">
    <source>
        <dbReference type="RuleBase" id="RU003357"/>
    </source>
</evidence>
<dbReference type="InterPro" id="IPR036942">
    <property type="entry name" value="Beta-barrel_TonB_sf"/>
</dbReference>
<comment type="caution">
    <text evidence="16">The sequence shown here is derived from an EMBL/GenBank/DDBJ whole genome shotgun (WGS) entry which is preliminary data.</text>
</comment>
<evidence type="ECO:0000256" key="10">
    <source>
        <dbReference type="ARBA" id="ARBA00023237"/>
    </source>
</evidence>
<reference evidence="16" key="1">
    <citation type="submission" date="2020-10" db="EMBL/GenBank/DDBJ databases">
        <title>Microbiome of the Black Sea water column analyzed by genome centric metagenomics.</title>
        <authorList>
            <person name="Cabello-Yeves P.J."/>
            <person name="Callieri C."/>
            <person name="Picazo A."/>
            <person name="Mehrshad M."/>
            <person name="Haro-Moreno J.M."/>
            <person name="Roda-Garcia J."/>
            <person name="Dzembekova N."/>
            <person name="Slabakova V."/>
            <person name="Slabakova N."/>
            <person name="Moncheva S."/>
            <person name="Rodriguez-Valera F."/>
        </authorList>
    </citation>
    <scope>NUCLEOTIDE SEQUENCE</scope>
    <source>
        <strain evidence="16">BS307-5m-G50</strain>
    </source>
</reference>
<keyword evidence="4" id="KW-0410">Iron transport</keyword>
<evidence type="ECO:0000256" key="4">
    <source>
        <dbReference type="ARBA" id="ARBA00022496"/>
    </source>
</evidence>
<dbReference type="Gene3D" id="2.40.170.20">
    <property type="entry name" value="TonB-dependent receptor, beta-barrel domain"/>
    <property type="match status" value="1"/>
</dbReference>
<dbReference type="SUPFAM" id="SSF56935">
    <property type="entry name" value="Porins"/>
    <property type="match status" value="1"/>
</dbReference>
<dbReference type="GO" id="GO:0009279">
    <property type="term" value="C:cell outer membrane"/>
    <property type="evidence" value="ECO:0007669"/>
    <property type="project" value="UniProtKB-SubCell"/>
</dbReference>
<dbReference type="InterPro" id="IPR012910">
    <property type="entry name" value="Plug_dom"/>
</dbReference>
<dbReference type="PANTHER" id="PTHR32552:SF81">
    <property type="entry name" value="TONB-DEPENDENT OUTER MEMBRANE RECEPTOR"/>
    <property type="match status" value="1"/>
</dbReference>